<dbReference type="EMBL" id="KZ502186">
    <property type="protein sequence ID" value="PKU82536.1"/>
    <property type="molecule type" value="Genomic_DNA"/>
</dbReference>
<evidence type="ECO:0000313" key="2">
    <source>
        <dbReference type="Proteomes" id="UP000233837"/>
    </source>
</evidence>
<name>A0A2I0X3Q0_9ASPA</name>
<dbReference type="Proteomes" id="UP000233837">
    <property type="component" value="Unassembled WGS sequence"/>
</dbReference>
<evidence type="ECO:0000313" key="1">
    <source>
        <dbReference type="EMBL" id="PKU82536.1"/>
    </source>
</evidence>
<protein>
    <submittedName>
        <fullName evidence="1">Retrovirus-related Pol polyprotein from transposon TNT 1-94</fullName>
    </submittedName>
</protein>
<reference evidence="1 2" key="2">
    <citation type="journal article" date="2017" name="Nature">
        <title>The Apostasia genome and the evolution of orchids.</title>
        <authorList>
            <person name="Zhang G.Q."/>
            <person name="Liu K.W."/>
            <person name="Li Z."/>
            <person name="Lohaus R."/>
            <person name="Hsiao Y.Y."/>
            <person name="Niu S.C."/>
            <person name="Wang J.Y."/>
            <person name="Lin Y.C."/>
            <person name="Xu Q."/>
            <person name="Chen L.J."/>
            <person name="Yoshida K."/>
            <person name="Fujiwara S."/>
            <person name="Wang Z.W."/>
            <person name="Zhang Y.Q."/>
            <person name="Mitsuda N."/>
            <person name="Wang M."/>
            <person name="Liu G.H."/>
            <person name="Pecoraro L."/>
            <person name="Huang H.X."/>
            <person name="Xiao X.J."/>
            <person name="Lin M."/>
            <person name="Wu X.Y."/>
            <person name="Wu W.L."/>
            <person name="Chen Y.Y."/>
            <person name="Chang S.B."/>
            <person name="Sakamoto S."/>
            <person name="Ohme-Takagi M."/>
            <person name="Yagi M."/>
            <person name="Zeng S.J."/>
            <person name="Shen C.Y."/>
            <person name="Yeh C.M."/>
            <person name="Luo Y.B."/>
            <person name="Tsai W.C."/>
            <person name="Van de Peer Y."/>
            <person name="Liu Z.J."/>
        </authorList>
    </citation>
    <scope>NUCLEOTIDE SEQUENCE [LARGE SCALE GENOMIC DNA]</scope>
    <source>
        <tissue evidence="1">The whole plant</tissue>
    </source>
</reference>
<keyword evidence="2" id="KW-1185">Reference proteome</keyword>
<proteinExistence type="predicted"/>
<organism evidence="1 2">
    <name type="scientific">Dendrobium catenatum</name>
    <dbReference type="NCBI Taxonomy" id="906689"/>
    <lineage>
        <taxon>Eukaryota</taxon>
        <taxon>Viridiplantae</taxon>
        <taxon>Streptophyta</taxon>
        <taxon>Embryophyta</taxon>
        <taxon>Tracheophyta</taxon>
        <taxon>Spermatophyta</taxon>
        <taxon>Magnoliopsida</taxon>
        <taxon>Liliopsida</taxon>
        <taxon>Asparagales</taxon>
        <taxon>Orchidaceae</taxon>
        <taxon>Epidendroideae</taxon>
        <taxon>Malaxideae</taxon>
        <taxon>Dendrobiinae</taxon>
        <taxon>Dendrobium</taxon>
    </lineage>
</organism>
<gene>
    <name evidence="1" type="ORF">MA16_Dca020099</name>
</gene>
<dbReference type="AlphaFoldDB" id="A0A2I0X3Q0"/>
<dbReference type="Pfam" id="PF14223">
    <property type="entry name" value="Retrotran_gag_2"/>
    <property type="match status" value="1"/>
</dbReference>
<reference evidence="1 2" key="1">
    <citation type="journal article" date="2016" name="Sci. Rep.">
        <title>The Dendrobium catenatum Lindl. genome sequence provides insights into polysaccharide synthase, floral development and adaptive evolution.</title>
        <authorList>
            <person name="Zhang G.Q."/>
            <person name="Xu Q."/>
            <person name="Bian C."/>
            <person name="Tsai W.C."/>
            <person name="Yeh C.M."/>
            <person name="Liu K.W."/>
            <person name="Yoshida K."/>
            <person name="Zhang L.S."/>
            <person name="Chang S.B."/>
            <person name="Chen F."/>
            <person name="Shi Y."/>
            <person name="Su Y.Y."/>
            <person name="Zhang Y.Q."/>
            <person name="Chen L.J."/>
            <person name="Yin Y."/>
            <person name="Lin M."/>
            <person name="Huang H."/>
            <person name="Deng H."/>
            <person name="Wang Z.W."/>
            <person name="Zhu S.L."/>
            <person name="Zhao X."/>
            <person name="Deng C."/>
            <person name="Niu S.C."/>
            <person name="Huang J."/>
            <person name="Wang M."/>
            <person name="Liu G.H."/>
            <person name="Yang H.J."/>
            <person name="Xiao X.J."/>
            <person name="Hsiao Y.Y."/>
            <person name="Wu W.L."/>
            <person name="Chen Y.Y."/>
            <person name="Mitsuda N."/>
            <person name="Ohme-Takagi M."/>
            <person name="Luo Y.B."/>
            <person name="Van de Peer Y."/>
            <person name="Liu Z.J."/>
        </authorList>
    </citation>
    <scope>NUCLEOTIDE SEQUENCE [LARGE SCALE GENOMIC DNA]</scope>
    <source>
        <tissue evidence="1">The whole plant</tissue>
    </source>
</reference>
<sequence length="109" mass="12499">MIMEEWEVLDWNALGFIQLSLSSYVAFNIVNEKTTVNLMAALTKMYEKSSTSNKVFLMKKLFNMKMLDNIPIVEQLNNLTTVMSQICSVGINFDNEVRTLLLLSSLPER</sequence>
<accession>A0A2I0X3Q0</accession>